<dbReference type="EMBL" id="CP022187">
    <property type="protein sequence ID" value="AWI77346.1"/>
    <property type="molecule type" value="Genomic_DNA"/>
</dbReference>
<feature type="domain" description="PAC" evidence="2">
    <location>
        <begin position="97"/>
        <end position="149"/>
    </location>
</feature>
<dbReference type="PROSITE" id="PS50113">
    <property type="entry name" value="PAC"/>
    <property type="match status" value="1"/>
</dbReference>
<dbReference type="NCBIfam" id="TIGR00229">
    <property type="entry name" value="sensory_box"/>
    <property type="match status" value="2"/>
</dbReference>
<dbReference type="InterPro" id="IPR000160">
    <property type="entry name" value="GGDEF_dom"/>
</dbReference>
<dbReference type="Pfam" id="PF08448">
    <property type="entry name" value="PAS_4"/>
    <property type="match status" value="2"/>
</dbReference>
<dbReference type="PANTHER" id="PTHR44757">
    <property type="entry name" value="DIGUANYLATE CYCLASE DGCP"/>
    <property type="match status" value="1"/>
</dbReference>
<dbReference type="CDD" id="cd00130">
    <property type="entry name" value="PAS"/>
    <property type="match status" value="2"/>
</dbReference>
<accession>A0A2U8GWF3</accession>
<dbReference type="InterPro" id="IPR000014">
    <property type="entry name" value="PAS"/>
</dbReference>
<dbReference type="NCBIfam" id="TIGR00254">
    <property type="entry name" value="GGDEF"/>
    <property type="match status" value="1"/>
</dbReference>
<dbReference type="RefSeq" id="WP_108951044.1">
    <property type="nucleotide sequence ID" value="NZ_CP022187.1"/>
</dbReference>
<dbReference type="Gene3D" id="3.30.450.20">
    <property type="entry name" value="PAS domain"/>
    <property type="match status" value="2"/>
</dbReference>
<keyword evidence="5" id="KW-1185">Reference proteome</keyword>
<dbReference type="PROSITE" id="PS50112">
    <property type="entry name" value="PAS"/>
    <property type="match status" value="1"/>
</dbReference>
<organism evidence="4 5">
    <name type="scientific">Parazoarcus communis</name>
    <dbReference type="NCBI Taxonomy" id="41977"/>
    <lineage>
        <taxon>Bacteria</taxon>
        <taxon>Pseudomonadati</taxon>
        <taxon>Pseudomonadota</taxon>
        <taxon>Betaproteobacteria</taxon>
        <taxon>Rhodocyclales</taxon>
        <taxon>Zoogloeaceae</taxon>
        <taxon>Parazoarcus</taxon>
    </lineage>
</organism>
<dbReference type="PROSITE" id="PS50887">
    <property type="entry name" value="GGDEF"/>
    <property type="match status" value="1"/>
</dbReference>
<dbReference type="KEGG" id="acom:CEW83_20650"/>
<dbReference type="SMART" id="SM00091">
    <property type="entry name" value="PAS"/>
    <property type="match status" value="2"/>
</dbReference>
<dbReference type="InterPro" id="IPR013656">
    <property type="entry name" value="PAS_4"/>
</dbReference>
<dbReference type="SMART" id="SM00086">
    <property type="entry name" value="PAC"/>
    <property type="match status" value="1"/>
</dbReference>
<dbReference type="AlphaFoldDB" id="A0A2U8GWF3"/>
<dbReference type="InterPro" id="IPR029787">
    <property type="entry name" value="Nucleotide_cyclase"/>
</dbReference>
<evidence type="ECO:0000313" key="5">
    <source>
        <dbReference type="Proteomes" id="UP000244930"/>
    </source>
</evidence>
<dbReference type="Gene3D" id="3.30.70.270">
    <property type="match status" value="1"/>
</dbReference>
<evidence type="ECO:0000313" key="4">
    <source>
        <dbReference type="EMBL" id="AWI77346.1"/>
    </source>
</evidence>
<dbReference type="SUPFAM" id="SSF55073">
    <property type="entry name" value="Nucleotide cyclase"/>
    <property type="match status" value="1"/>
</dbReference>
<dbReference type="GO" id="GO:0003824">
    <property type="term" value="F:catalytic activity"/>
    <property type="evidence" value="ECO:0007669"/>
    <property type="project" value="UniProtKB-ARBA"/>
</dbReference>
<dbReference type="Proteomes" id="UP000244930">
    <property type="component" value="Chromosome"/>
</dbReference>
<dbReference type="FunFam" id="3.30.70.270:FF:000001">
    <property type="entry name" value="Diguanylate cyclase domain protein"/>
    <property type="match status" value="1"/>
</dbReference>
<evidence type="ECO:0000259" key="1">
    <source>
        <dbReference type="PROSITE" id="PS50112"/>
    </source>
</evidence>
<evidence type="ECO:0000259" key="2">
    <source>
        <dbReference type="PROSITE" id="PS50113"/>
    </source>
</evidence>
<reference evidence="4 5" key="1">
    <citation type="submission" date="2017-06" db="EMBL/GenBank/DDBJ databases">
        <title>Azoarcus.</title>
        <authorList>
            <person name="Woo J.-H."/>
            <person name="Kim H.-S."/>
        </authorList>
    </citation>
    <scope>NUCLEOTIDE SEQUENCE [LARGE SCALE GENOMIC DNA]</scope>
    <source>
        <strain evidence="4 5">TSPY31</strain>
    </source>
</reference>
<dbReference type="SUPFAM" id="SSF55785">
    <property type="entry name" value="PYP-like sensor domain (PAS domain)"/>
    <property type="match status" value="2"/>
</dbReference>
<dbReference type="PANTHER" id="PTHR44757:SF2">
    <property type="entry name" value="BIOFILM ARCHITECTURE MAINTENANCE PROTEIN MBAA"/>
    <property type="match status" value="1"/>
</dbReference>
<dbReference type="Pfam" id="PF00990">
    <property type="entry name" value="GGDEF"/>
    <property type="match status" value="1"/>
</dbReference>
<feature type="domain" description="PAS" evidence="1">
    <location>
        <begin position="171"/>
        <end position="212"/>
    </location>
</feature>
<dbReference type="InterPro" id="IPR001610">
    <property type="entry name" value="PAC"/>
</dbReference>
<dbReference type="SMART" id="SM00267">
    <property type="entry name" value="GGDEF"/>
    <property type="match status" value="1"/>
</dbReference>
<dbReference type="InterPro" id="IPR043128">
    <property type="entry name" value="Rev_trsase/Diguanyl_cyclase"/>
</dbReference>
<sequence>MLKIPHIWRRSARSRKADDAAELALLRSVAKGIHGVEAMFSHDGRLRWISPSVERLTARLPTRYLGADDALALLVHSSDLAYCRRVMGEVLASGEARDFELRLQRDDGRFNWVACHWRALRDEQGGIEGVRLSAEDIQARKETEYTLLETVAELRRAQALREHYLTRSNDERHRLSALLNVIRLGILFIDRDHRVLYFNSAMLKLWGYPPEENLIGVRDVVLQSTIAPLLMDPSAYFAHIASVVRSPQVSEPHEFKFKDGRIVTDISAVVEGGLDGRGIGRVWIYEDVTERRQVAEQLVALAERDPLTNLFNRRRFHEELDRLLADAERRKTGVGLLSFDLDGFKPINDQYGHPAGDEVLIGLADGLRRIVRRNEMFFRLGGDEFAVLVPDANAEALSELASRLLEGVASLRFHFSGHEASVTASIGAACYPDHGKDVETLMAAADRAMYRSKDAGRNCWSLAGQ</sequence>
<proteinExistence type="predicted"/>
<dbReference type="InterPro" id="IPR000700">
    <property type="entry name" value="PAS-assoc_C"/>
</dbReference>
<dbReference type="InterPro" id="IPR035965">
    <property type="entry name" value="PAS-like_dom_sf"/>
</dbReference>
<gene>
    <name evidence="4" type="ORF">CEW83_20650</name>
</gene>
<feature type="domain" description="GGDEF" evidence="3">
    <location>
        <begin position="332"/>
        <end position="465"/>
    </location>
</feature>
<dbReference type="CDD" id="cd01949">
    <property type="entry name" value="GGDEF"/>
    <property type="match status" value="1"/>
</dbReference>
<protein>
    <submittedName>
        <fullName evidence="4">Sensor domain-containing diguanylate cyclase</fullName>
    </submittedName>
</protein>
<dbReference type="InterPro" id="IPR052155">
    <property type="entry name" value="Biofilm_reg_signaling"/>
</dbReference>
<name>A0A2U8GWF3_9RHOO</name>
<evidence type="ECO:0000259" key="3">
    <source>
        <dbReference type="PROSITE" id="PS50887"/>
    </source>
</evidence>